<sequence length="140" mass="16247">MGISWETSDINLRGVDLLPLHPFAFDSSAEFRRSFEWEDPNDKLQLIKSKEEKKKLNILLQAFQTEWILSFSDFKLMLGVPPDCFYDLEPFRDFNPGSKDLEVYKLPLSETSTACFEPDDLGPGVFAWLNTVRLVLILRR</sequence>
<dbReference type="EMBL" id="BPLQ01014168">
    <property type="protein sequence ID" value="GIY77753.1"/>
    <property type="molecule type" value="Genomic_DNA"/>
</dbReference>
<evidence type="ECO:0000313" key="2">
    <source>
        <dbReference type="Proteomes" id="UP001054837"/>
    </source>
</evidence>
<accession>A0AAV4W5T9</accession>
<evidence type="ECO:0000313" key="1">
    <source>
        <dbReference type="EMBL" id="GIY77753.1"/>
    </source>
</evidence>
<reference evidence="1 2" key="1">
    <citation type="submission" date="2021-06" db="EMBL/GenBank/DDBJ databases">
        <title>Caerostris darwini draft genome.</title>
        <authorList>
            <person name="Kono N."/>
            <person name="Arakawa K."/>
        </authorList>
    </citation>
    <scope>NUCLEOTIDE SEQUENCE [LARGE SCALE GENOMIC DNA]</scope>
</reference>
<protein>
    <submittedName>
        <fullName evidence="1">Uncharacterized protein</fullName>
    </submittedName>
</protein>
<organism evidence="1 2">
    <name type="scientific">Caerostris darwini</name>
    <dbReference type="NCBI Taxonomy" id="1538125"/>
    <lineage>
        <taxon>Eukaryota</taxon>
        <taxon>Metazoa</taxon>
        <taxon>Ecdysozoa</taxon>
        <taxon>Arthropoda</taxon>
        <taxon>Chelicerata</taxon>
        <taxon>Arachnida</taxon>
        <taxon>Araneae</taxon>
        <taxon>Araneomorphae</taxon>
        <taxon>Entelegynae</taxon>
        <taxon>Araneoidea</taxon>
        <taxon>Araneidae</taxon>
        <taxon>Caerostris</taxon>
    </lineage>
</organism>
<comment type="caution">
    <text evidence="1">The sequence shown here is derived from an EMBL/GenBank/DDBJ whole genome shotgun (WGS) entry which is preliminary data.</text>
</comment>
<gene>
    <name evidence="1" type="ORF">CDAR_516141</name>
</gene>
<dbReference type="AlphaFoldDB" id="A0AAV4W5T9"/>
<dbReference type="Proteomes" id="UP001054837">
    <property type="component" value="Unassembled WGS sequence"/>
</dbReference>
<proteinExistence type="predicted"/>
<keyword evidence="2" id="KW-1185">Reference proteome</keyword>
<name>A0AAV4W5T9_9ARAC</name>